<proteinExistence type="predicted"/>
<gene>
    <name evidence="1" type="ORF">BTJ66_09060</name>
    <name evidence="2" type="ORF">MNY58_10420</name>
</gene>
<dbReference type="OrthoDB" id="9982606at2"/>
<sequence>MLTIHRPIFNKGITFEKKIAKEKWNKLVELLEESKVPVKQKSETGNEIFLAIIDENIADIELYYNFGIEGEFVHIQLWYYRFKLIALNEKHNEKNHNFKSIHEAMEYINSILRDIAFDRKQMPTA</sequence>
<reference evidence="1" key="1">
    <citation type="journal article" date="2017" name="Appl. Environ. Microbiol.">
        <title>Staphylococcus edaphicus sp. nov., isolated in Antarctica, harbours mecC gene and genomic islands with suspected role in adaptation to extreme environment.</title>
        <authorList>
            <person name="Pantucek R."/>
            <person name="Sedlacek I."/>
            <person name="Indrakova A."/>
            <person name="Vrbovska V."/>
            <person name="Maslanova I."/>
            <person name="Kovarovic V."/>
            <person name="Svec P."/>
            <person name="Kralova S."/>
            <person name="Kristofova L."/>
            <person name="Keklakova J."/>
            <person name="Petras P."/>
            <person name="Doskar J."/>
        </authorList>
    </citation>
    <scope>NUCLEOTIDE SEQUENCE</scope>
    <source>
        <strain evidence="1">CCM 8730</strain>
    </source>
</reference>
<evidence type="ECO:0000313" key="3">
    <source>
        <dbReference type="Proteomes" id="UP000223828"/>
    </source>
</evidence>
<dbReference type="EMBL" id="MRZN01000014">
    <property type="protein sequence ID" value="PHK49309.1"/>
    <property type="molecule type" value="Genomic_DNA"/>
</dbReference>
<dbReference type="Proteomes" id="UP000223828">
    <property type="component" value="Unassembled WGS sequence"/>
</dbReference>
<dbReference type="Proteomes" id="UP001056588">
    <property type="component" value="Chromosome"/>
</dbReference>
<accession>A0A2C6WLR1</accession>
<evidence type="ECO:0000313" key="4">
    <source>
        <dbReference type="Proteomes" id="UP001056588"/>
    </source>
</evidence>
<dbReference type="EMBL" id="CP093217">
    <property type="protein sequence ID" value="UQW80987.1"/>
    <property type="molecule type" value="Genomic_DNA"/>
</dbReference>
<organism evidence="1 3">
    <name type="scientific">Staphylococcus edaphicus</name>
    <dbReference type="NCBI Taxonomy" id="1955013"/>
    <lineage>
        <taxon>Bacteria</taxon>
        <taxon>Bacillati</taxon>
        <taxon>Bacillota</taxon>
        <taxon>Bacilli</taxon>
        <taxon>Bacillales</taxon>
        <taxon>Staphylococcaceae</taxon>
        <taxon>Staphylococcus</taxon>
    </lineage>
</organism>
<reference evidence="2" key="4">
    <citation type="submission" date="2022-03" db="EMBL/GenBank/DDBJ databases">
        <title>Complete Genome Sequence of Staphylococcus edaphicus strain CCM 8731.</title>
        <authorList>
            <person name="Rimmer C.O."/>
            <person name="Thomas J.C."/>
        </authorList>
    </citation>
    <scope>NUCLEOTIDE SEQUENCE</scope>
    <source>
        <strain evidence="2">CCM 8731</strain>
    </source>
</reference>
<protein>
    <submittedName>
        <fullName evidence="1">Uncharacterized protein</fullName>
    </submittedName>
</protein>
<evidence type="ECO:0000313" key="1">
    <source>
        <dbReference type="EMBL" id="PHK49309.1"/>
    </source>
</evidence>
<name>A0A2C6WLR1_9STAP</name>
<dbReference type="RefSeq" id="WP_099090644.1">
    <property type="nucleotide sequence ID" value="NZ_CP093217.1"/>
</dbReference>
<evidence type="ECO:0000313" key="2">
    <source>
        <dbReference type="EMBL" id="UQW80987.1"/>
    </source>
</evidence>
<keyword evidence="4" id="KW-1185">Reference proteome</keyword>
<dbReference type="AlphaFoldDB" id="A0A2C6WLR1"/>
<reference evidence="1" key="3">
    <citation type="submission" date="2017-10" db="EMBL/GenBank/DDBJ databases">
        <authorList>
            <person name="Vrbovska V."/>
            <person name="Kovarovic V."/>
            <person name="Indrakova A."/>
        </authorList>
    </citation>
    <scope>NUCLEOTIDE SEQUENCE</scope>
    <source>
        <strain evidence="1">CCM 8730</strain>
    </source>
</reference>
<reference evidence="3" key="2">
    <citation type="submission" date="2017-10" db="EMBL/GenBank/DDBJ databases">
        <title>Staphylococcus edaphicus sp. nov., isolated in Antarctica, harbouring mecC gene and genomic islands essential in adaptation to extreme environment.</title>
        <authorList>
            <person name="Pantucek R."/>
            <person name="Sedlacek I."/>
            <person name="Indrakova A."/>
            <person name="Vrbovska V."/>
            <person name="Maslanova I."/>
            <person name="Kovarovic V."/>
            <person name="Svec P."/>
            <person name="Kralova S."/>
            <person name="Kristofova L."/>
            <person name="Keklakova J."/>
            <person name="Petras P."/>
            <person name="Doskar J."/>
        </authorList>
    </citation>
    <scope>NUCLEOTIDE SEQUENCE [LARGE SCALE GENOMIC DNA]</scope>
    <source>
        <strain evidence="3">CCM 5085</strain>
    </source>
</reference>